<dbReference type="RefSeq" id="WP_022610332.1">
    <property type="nucleotide sequence ID" value="NZ_LK391965.1"/>
</dbReference>
<proteinExistence type="predicted"/>
<gene>
    <name evidence="2" type="ORF">VIBNISOn1_1160015</name>
</gene>
<feature type="signal peptide" evidence="1">
    <location>
        <begin position="1"/>
        <end position="18"/>
    </location>
</feature>
<sequence length="391" mass="43670">MRNIFGLFGFLVSLSATAQVPGLAPESNWDLGGYAKYMATANVPDSGSENVVDHLVHQRFNYEYRFNSQWRANVSMRNRLLWGDSVSRAPNYADLIGKDSGYIDLTTNWLEKDKVIGTTQFDRAYVNWKQDSWYARAGRFRVNWAMTTLWNPNDIYNTYSIYDFDYEEKGGTDAILIGKNLEFASGVDIVFSPGKSDESNSYSIRYLGNESGWDYQVMAGKSKTDRVIGAGFAGDVKGAGLKGEISYFKPDENQINKIELKNSVIASLESDYSFGGTQNWLGRIAALYISQPQEVDNAIKFLNMPLTARTMSFSRFTGYAELGFDVSPLLRATLSSTIYSDGSIFYGGNASYSLSDNTQLIGVVQRFDGRSNSVFGKSPGTAFYAQVKWSF</sequence>
<comment type="caution">
    <text evidence="2">The sequence shown here is derived from an EMBL/GenBank/DDBJ whole genome shotgun (WGS) entry which is preliminary data.</text>
</comment>
<keyword evidence="1" id="KW-0732">Signal</keyword>
<dbReference type="Proteomes" id="UP000018211">
    <property type="component" value="Unassembled WGS sequence"/>
</dbReference>
<accession>A0AAV2VJ39</accession>
<dbReference type="EMBL" id="CAOF01000020">
    <property type="protein sequence ID" value="CCO44508.1"/>
    <property type="molecule type" value="Genomic_DNA"/>
</dbReference>
<evidence type="ECO:0000256" key="1">
    <source>
        <dbReference type="SAM" id="SignalP"/>
    </source>
</evidence>
<dbReference type="AlphaFoldDB" id="A0AAV2VJ39"/>
<protein>
    <recommendedName>
        <fullName evidence="4">Alginate export domain-containing protein</fullName>
    </recommendedName>
</protein>
<dbReference type="SUPFAM" id="SSF56935">
    <property type="entry name" value="Porins"/>
    <property type="match status" value="1"/>
</dbReference>
<evidence type="ECO:0000313" key="3">
    <source>
        <dbReference type="Proteomes" id="UP000018211"/>
    </source>
</evidence>
<evidence type="ECO:0008006" key="4">
    <source>
        <dbReference type="Google" id="ProtNLM"/>
    </source>
</evidence>
<organism evidence="2 3">
    <name type="scientific">Vibrio nigripulchritudo SOn1</name>
    <dbReference type="NCBI Taxonomy" id="1238450"/>
    <lineage>
        <taxon>Bacteria</taxon>
        <taxon>Pseudomonadati</taxon>
        <taxon>Pseudomonadota</taxon>
        <taxon>Gammaproteobacteria</taxon>
        <taxon>Vibrionales</taxon>
        <taxon>Vibrionaceae</taxon>
        <taxon>Vibrio</taxon>
    </lineage>
</organism>
<evidence type="ECO:0000313" key="2">
    <source>
        <dbReference type="EMBL" id="CCO44508.1"/>
    </source>
</evidence>
<feature type="chain" id="PRO_5043977043" description="Alginate export domain-containing protein" evidence="1">
    <location>
        <begin position="19"/>
        <end position="391"/>
    </location>
</feature>
<name>A0AAV2VJ39_9VIBR</name>
<reference evidence="2 3" key="1">
    <citation type="journal article" date="2013" name="ISME J.">
        <title>Comparative genomics of pathogenic lineages of Vibrio nigripulchritudo identifies virulence-associated traits.</title>
        <authorList>
            <person name="Goudenege D."/>
            <person name="Labreuche Y."/>
            <person name="Krin E."/>
            <person name="Ansquer D."/>
            <person name="Mangenot S."/>
            <person name="Calteau A."/>
            <person name="Medigue C."/>
            <person name="Mazel D."/>
            <person name="Polz M.F."/>
            <person name="Le Roux F."/>
        </authorList>
    </citation>
    <scope>NUCLEOTIDE SEQUENCE [LARGE SCALE GENOMIC DNA]</scope>
    <source>
        <strain evidence="2 3">SOn1</strain>
    </source>
</reference>